<evidence type="ECO:0000313" key="3">
    <source>
        <dbReference type="Proteomes" id="UP000184516"/>
    </source>
</evidence>
<reference evidence="3" key="1">
    <citation type="submission" date="2016-11" db="EMBL/GenBank/DDBJ databases">
        <authorList>
            <person name="Varghese N."/>
            <person name="Submissions S."/>
        </authorList>
    </citation>
    <scope>NUCLEOTIDE SEQUENCE [LARGE SCALE GENOMIC DNA]</scope>
    <source>
        <strain evidence="3">DSM 19978</strain>
    </source>
</reference>
<protein>
    <recommendedName>
        <fullName evidence="4">Lipoprotein</fullName>
    </recommendedName>
</protein>
<feature type="compositionally biased region" description="Basic residues" evidence="1">
    <location>
        <begin position="65"/>
        <end position="74"/>
    </location>
</feature>
<dbReference type="AlphaFoldDB" id="A0A1M5P303"/>
<keyword evidence="3" id="KW-1185">Reference proteome</keyword>
<evidence type="ECO:0000313" key="2">
    <source>
        <dbReference type="EMBL" id="SHG96152.1"/>
    </source>
</evidence>
<dbReference type="EMBL" id="FQWB01000009">
    <property type="protein sequence ID" value="SHG96152.1"/>
    <property type="molecule type" value="Genomic_DNA"/>
</dbReference>
<sequence length="74" mass="8873">MKKHNLIQFVFFCFILFSCHSKPEIKEQPRVEYTIQNYKLDDDELARRKTEATKADKPIKEKKLSTSKRRIVTN</sequence>
<dbReference type="PROSITE" id="PS51257">
    <property type="entry name" value="PROKAR_LIPOPROTEIN"/>
    <property type="match status" value="1"/>
</dbReference>
<accession>A0A1M5P303</accession>
<name>A0A1M5P303_9FLAO</name>
<dbReference type="RefSeq" id="WP_141226187.1">
    <property type="nucleotide sequence ID" value="NZ_FQWB01000009.1"/>
</dbReference>
<organism evidence="2 3">
    <name type="scientific">Flavobacterium fluvii</name>
    <dbReference type="NCBI Taxonomy" id="468056"/>
    <lineage>
        <taxon>Bacteria</taxon>
        <taxon>Pseudomonadati</taxon>
        <taxon>Bacteroidota</taxon>
        <taxon>Flavobacteriia</taxon>
        <taxon>Flavobacteriales</taxon>
        <taxon>Flavobacteriaceae</taxon>
        <taxon>Flavobacterium</taxon>
    </lineage>
</organism>
<gene>
    <name evidence="2" type="ORF">SAMN05443549_10948</name>
</gene>
<feature type="compositionally biased region" description="Basic and acidic residues" evidence="1">
    <location>
        <begin position="51"/>
        <end position="64"/>
    </location>
</feature>
<dbReference type="STRING" id="468056.SAMN05443549_10948"/>
<evidence type="ECO:0008006" key="4">
    <source>
        <dbReference type="Google" id="ProtNLM"/>
    </source>
</evidence>
<proteinExistence type="predicted"/>
<feature type="region of interest" description="Disordered" evidence="1">
    <location>
        <begin position="51"/>
        <end position="74"/>
    </location>
</feature>
<evidence type="ECO:0000256" key="1">
    <source>
        <dbReference type="SAM" id="MobiDB-lite"/>
    </source>
</evidence>
<dbReference type="Proteomes" id="UP000184516">
    <property type="component" value="Unassembled WGS sequence"/>
</dbReference>